<dbReference type="GO" id="GO:0005524">
    <property type="term" value="F:ATP binding"/>
    <property type="evidence" value="ECO:0007669"/>
    <property type="project" value="UniProtKB-KW"/>
</dbReference>
<evidence type="ECO:0000313" key="8">
    <source>
        <dbReference type="EMBL" id="KAK4541761.1"/>
    </source>
</evidence>
<dbReference type="Gene3D" id="1.10.287.1490">
    <property type="match status" value="1"/>
</dbReference>
<feature type="coiled-coil region" evidence="6">
    <location>
        <begin position="562"/>
        <end position="617"/>
    </location>
</feature>
<protein>
    <submittedName>
        <fullName evidence="8">Uncharacterized protein</fullName>
    </submittedName>
</protein>
<feature type="compositionally biased region" description="Polar residues" evidence="7">
    <location>
        <begin position="736"/>
        <end position="752"/>
    </location>
</feature>
<keyword evidence="4" id="KW-0067">ATP-binding</keyword>
<feature type="region of interest" description="Disordered" evidence="7">
    <location>
        <begin position="689"/>
        <end position="896"/>
    </location>
</feature>
<dbReference type="GO" id="GO:0051231">
    <property type="term" value="P:spindle elongation"/>
    <property type="evidence" value="ECO:0007669"/>
    <property type="project" value="TreeGrafter"/>
</dbReference>
<feature type="compositionally biased region" description="Basic and acidic residues" evidence="7">
    <location>
        <begin position="886"/>
        <end position="896"/>
    </location>
</feature>
<dbReference type="GO" id="GO:0007052">
    <property type="term" value="P:mitotic spindle organization"/>
    <property type="evidence" value="ECO:0007669"/>
    <property type="project" value="TreeGrafter"/>
</dbReference>
<keyword evidence="9" id="KW-1185">Reference proteome</keyword>
<evidence type="ECO:0000256" key="5">
    <source>
        <dbReference type="ARBA" id="ARBA00023054"/>
    </source>
</evidence>
<accession>A0AAV9J9U8</accession>
<organism evidence="8 9">
    <name type="scientific">Oleoguttula mirabilis</name>
    <dbReference type="NCBI Taxonomy" id="1507867"/>
    <lineage>
        <taxon>Eukaryota</taxon>
        <taxon>Fungi</taxon>
        <taxon>Dikarya</taxon>
        <taxon>Ascomycota</taxon>
        <taxon>Pezizomycotina</taxon>
        <taxon>Dothideomycetes</taxon>
        <taxon>Dothideomycetidae</taxon>
        <taxon>Mycosphaerellales</taxon>
        <taxon>Teratosphaeriaceae</taxon>
        <taxon>Oleoguttula</taxon>
    </lineage>
</organism>
<feature type="compositionally biased region" description="Basic and acidic residues" evidence="7">
    <location>
        <begin position="188"/>
        <end position="205"/>
    </location>
</feature>
<comment type="caution">
    <text evidence="8">The sequence shown here is derived from an EMBL/GenBank/DDBJ whole genome shotgun (WGS) entry which is preliminary data.</text>
</comment>
<feature type="compositionally biased region" description="Polar residues" evidence="7">
    <location>
        <begin position="62"/>
        <end position="77"/>
    </location>
</feature>
<dbReference type="PANTHER" id="PTHR47969:SF15">
    <property type="entry name" value="CHROMOSOME-ASSOCIATED KINESIN KIF4A-RELATED"/>
    <property type="match status" value="1"/>
</dbReference>
<dbReference type="EMBL" id="JAVFHQ010000049">
    <property type="protein sequence ID" value="KAK4541761.1"/>
    <property type="molecule type" value="Genomic_DNA"/>
</dbReference>
<dbReference type="AlphaFoldDB" id="A0AAV9J9U8"/>
<feature type="compositionally biased region" description="Polar residues" evidence="7">
    <location>
        <begin position="775"/>
        <end position="784"/>
    </location>
</feature>
<evidence type="ECO:0000313" key="9">
    <source>
        <dbReference type="Proteomes" id="UP001324427"/>
    </source>
</evidence>
<keyword evidence="5 6" id="KW-0175">Coiled coil</keyword>
<proteinExistence type="predicted"/>
<feature type="coiled-coil region" evidence="6">
    <location>
        <begin position="503"/>
        <end position="537"/>
    </location>
</feature>
<dbReference type="Proteomes" id="UP001324427">
    <property type="component" value="Unassembled WGS sequence"/>
</dbReference>
<feature type="region of interest" description="Disordered" evidence="7">
    <location>
        <begin position="28"/>
        <end position="77"/>
    </location>
</feature>
<gene>
    <name evidence="8" type="ORF">LTR36_007470</name>
</gene>
<evidence type="ECO:0000256" key="6">
    <source>
        <dbReference type="SAM" id="Coils"/>
    </source>
</evidence>
<feature type="compositionally biased region" description="Low complexity" evidence="7">
    <location>
        <begin position="36"/>
        <end position="50"/>
    </location>
</feature>
<feature type="coiled-coil region" evidence="6">
    <location>
        <begin position="373"/>
        <end position="477"/>
    </location>
</feature>
<dbReference type="InterPro" id="IPR027640">
    <property type="entry name" value="Kinesin-like_fam"/>
</dbReference>
<evidence type="ECO:0000256" key="4">
    <source>
        <dbReference type="ARBA" id="ARBA00022840"/>
    </source>
</evidence>
<evidence type="ECO:0000256" key="7">
    <source>
        <dbReference type="SAM" id="MobiDB-lite"/>
    </source>
</evidence>
<feature type="compositionally biased region" description="Basic and acidic residues" evidence="7">
    <location>
        <begin position="716"/>
        <end position="735"/>
    </location>
</feature>
<keyword evidence="3" id="KW-0547">Nucleotide-binding</keyword>
<sequence>MADILKNPWFMGSAAYSALAYLSPQSLAPPTPGFRPEPSLESSSPTTFPSIPGAGETDRNITDMSTNRNFTAPSQPAFNDTMVNMSTGISRPTNSTFEVAGDGFAPASLLTDVNPIVLVCLLAGFMVLCLWLYDAAQQKAQHKLLDGLMDTVANAFEKFIDVNEELCKKLKALNAELKTSRGKIDTLEDSDRERNKKMADLEAKKKTQAKKLRHTREDNSDLCKDQSQLSVDVAAAAKMYIALSNQHAAAEKENDNLLVQLAEAHQEKDELESLLVDQLEGRAFSGAEAGYDLKGAQYENSQLMARINKSDGEQSALRTTIAGQESIITQQAQIISKFVAQARIDGAHQPMMLAAREEEKFVQDYEDQTCMWYTQHHNELDTVRAQVEAQNNEIVVLQQESEAQRAVLEKKDEQIKQLERTRERLQAELTDATQKESALEAKIVDRDEVIGEWVKLYNEQGEALVEKRQEVKSLEADIKYSDQKLREAGDDLRDFRWDAQKDSDGWKADNDDLEDRIDDLKAKLKNCRKQMSRVSALTASEAAVMAQCDQADAALFASRRTVTELRQEVTNLNAKVQSVDQEWTEASRQIVELGADIVRLEATLAQTIKDLNEAKAAQSTVPESRTPFLRMKKDLLTLRTAVKTVMHQTKRWQSCTNAAERNTNVEDNELRIAESADDVIGVVVRRLESATQKKGESDVGSGSSGDDDSDDSSGPGDKKQDGDEAPDDDKTRDASNESSSGPKAGDSGNSHSGGPPQNSTPPPPTTPKEEDASGDNDTASSTSGEPPLDERASVDDANPPIAPQDDTANDAGDAGWPTAPSTPRPHDDDNAVVNSSADSMVARTGKTGLYGSMWYDPNDEGDASTAPPDQYTKQQRPQPSSPAGPDRWEKARKAARENPEKVLFNVPNFHKLSQHQKKILRVQQKEVLKLRGADGSS</sequence>
<keyword evidence="2" id="KW-0963">Cytoplasm</keyword>
<dbReference type="GO" id="GO:0005737">
    <property type="term" value="C:cytoplasm"/>
    <property type="evidence" value="ECO:0007669"/>
    <property type="project" value="UniProtKB-SubCell"/>
</dbReference>
<name>A0AAV9J9U8_9PEZI</name>
<dbReference type="PANTHER" id="PTHR47969">
    <property type="entry name" value="CHROMOSOME-ASSOCIATED KINESIN KIF4A-RELATED"/>
    <property type="match status" value="1"/>
</dbReference>
<dbReference type="GO" id="GO:0003777">
    <property type="term" value="F:microtubule motor activity"/>
    <property type="evidence" value="ECO:0007669"/>
    <property type="project" value="InterPro"/>
</dbReference>
<evidence type="ECO:0000256" key="3">
    <source>
        <dbReference type="ARBA" id="ARBA00022741"/>
    </source>
</evidence>
<feature type="region of interest" description="Disordered" evidence="7">
    <location>
        <begin position="188"/>
        <end position="223"/>
    </location>
</feature>
<dbReference type="GO" id="GO:0005875">
    <property type="term" value="C:microtubule associated complex"/>
    <property type="evidence" value="ECO:0007669"/>
    <property type="project" value="TreeGrafter"/>
</dbReference>
<dbReference type="GO" id="GO:0007018">
    <property type="term" value="P:microtubule-based movement"/>
    <property type="evidence" value="ECO:0007669"/>
    <property type="project" value="InterPro"/>
</dbReference>
<evidence type="ECO:0000256" key="2">
    <source>
        <dbReference type="ARBA" id="ARBA00022490"/>
    </source>
</evidence>
<reference evidence="8 9" key="1">
    <citation type="submission" date="2021-11" db="EMBL/GenBank/DDBJ databases">
        <title>Black yeast isolated from Biological Soil Crust.</title>
        <authorList>
            <person name="Kurbessoian T."/>
        </authorList>
    </citation>
    <scope>NUCLEOTIDE SEQUENCE [LARGE SCALE GENOMIC DNA]</scope>
    <source>
        <strain evidence="8 9">CCFEE 5522</strain>
    </source>
</reference>
<comment type="subcellular location">
    <subcellularLocation>
        <location evidence="1">Cytoplasm</location>
    </subcellularLocation>
</comment>
<evidence type="ECO:0000256" key="1">
    <source>
        <dbReference type="ARBA" id="ARBA00004496"/>
    </source>
</evidence>